<evidence type="ECO:0000313" key="2">
    <source>
        <dbReference type="Proteomes" id="UP001314170"/>
    </source>
</evidence>
<keyword evidence="2" id="KW-1185">Reference proteome</keyword>
<gene>
    <name evidence="1" type="ORF">DCAF_LOCUS1041</name>
</gene>
<proteinExistence type="predicted"/>
<accession>A0AAV1QRH5</accession>
<dbReference type="AlphaFoldDB" id="A0AAV1QRH5"/>
<name>A0AAV1QRH5_9ROSI</name>
<sequence>MKLLDRESEGRSGCSTDKKRKEVQALAQAQYVAQEELASVLDKKNYNKALSVKKRKVLVLQSIHCRFSFSTPVFVFQNCKPQDRRRAYNLHSLSRPLYCSEAMSIVLLATPASTFDNSGQGNVNLCAWSVLYLPASAFFPSYIEGISVEPGLVGPVEQCSYNSILKPSKGLLFPNVRTAIA</sequence>
<evidence type="ECO:0000313" key="1">
    <source>
        <dbReference type="EMBL" id="CAK7323415.1"/>
    </source>
</evidence>
<comment type="caution">
    <text evidence="1">The sequence shown here is derived from an EMBL/GenBank/DDBJ whole genome shotgun (WGS) entry which is preliminary data.</text>
</comment>
<dbReference type="EMBL" id="CAWUPB010000109">
    <property type="protein sequence ID" value="CAK7323415.1"/>
    <property type="molecule type" value="Genomic_DNA"/>
</dbReference>
<reference evidence="1 2" key="1">
    <citation type="submission" date="2024-01" db="EMBL/GenBank/DDBJ databases">
        <authorList>
            <person name="Waweru B."/>
        </authorList>
    </citation>
    <scope>NUCLEOTIDE SEQUENCE [LARGE SCALE GENOMIC DNA]</scope>
</reference>
<organism evidence="1 2">
    <name type="scientific">Dovyalis caffra</name>
    <dbReference type="NCBI Taxonomy" id="77055"/>
    <lineage>
        <taxon>Eukaryota</taxon>
        <taxon>Viridiplantae</taxon>
        <taxon>Streptophyta</taxon>
        <taxon>Embryophyta</taxon>
        <taxon>Tracheophyta</taxon>
        <taxon>Spermatophyta</taxon>
        <taxon>Magnoliopsida</taxon>
        <taxon>eudicotyledons</taxon>
        <taxon>Gunneridae</taxon>
        <taxon>Pentapetalae</taxon>
        <taxon>rosids</taxon>
        <taxon>fabids</taxon>
        <taxon>Malpighiales</taxon>
        <taxon>Salicaceae</taxon>
        <taxon>Flacourtieae</taxon>
        <taxon>Dovyalis</taxon>
    </lineage>
</organism>
<protein>
    <submittedName>
        <fullName evidence="1">Uncharacterized protein</fullName>
    </submittedName>
</protein>
<dbReference type="Proteomes" id="UP001314170">
    <property type="component" value="Unassembled WGS sequence"/>
</dbReference>